<dbReference type="AlphaFoldDB" id="A0A285JU23"/>
<dbReference type="SUPFAM" id="SSF100939">
    <property type="entry name" value="SPOC domain-like"/>
    <property type="match status" value="1"/>
</dbReference>
<dbReference type="Gene3D" id="2.40.290.10">
    <property type="match status" value="1"/>
</dbReference>
<dbReference type="SMART" id="SM00559">
    <property type="entry name" value="Ku78"/>
    <property type="match status" value="1"/>
</dbReference>
<accession>A0A285JU23</accession>
<dbReference type="Proteomes" id="UP000219612">
    <property type="component" value="Unassembled WGS sequence"/>
</dbReference>
<comment type="subunit">
    <text evidence="3">Homodimer. Interacts with LigD.</text>
</comment>
<dbReference type="InterPro" id="IPR006164">
    <property type="entry name" value="DNA_bd_Ku70/Ku80"/>
</dbReference>
<dbReference type="InterPro" id="IPR009187">
    <property type="entry name" value="Prok_Ku"/>
</dbReference>
<evidence type="ECO:0000313" key="6">
    <source>
        <dbReference type="EMBL" id="SNY62816.1"/>
    </source>
</evidence>
<keyword evidence="2 3" id="KW-0233">DNA recombination</keyword>
<feature type="region of interest" description="Disordered" evidence="4">
    <location>
        <begin position="290"/>
        <end position="378"/>
    </location>
</feature>
<feature type="compositionally biased region" description="Basic and acidic residues" evidence="4">
    <location>
        <begin position="334"/>
        <end position="357"/>
    </location>
</feature>
<evidence type="ECO:0000259" key="5">
    <source>
        <dbReference type="SMART" id="SM00559"/>
    </source>
</evidence>
<reference evidence="6 7" key="1">
    <citation type="submission" date="2017-09" db="EMBL/GenBank/DDBJ databases">
        <authorList>
            <person name="Ehlers B."/>
            <person name="Leendertz F.H."/>
        </authorList>
    </citation>
    <scope>NUCLEOTIDE SEQUENCE [LARGE SCALE GENOMIC DNA]</scope>
    <source>
        <strain evidence="6 7">CGMCC 4.6857</strain>
    </source>
</reference>
<dbReference type="NCBIfam" id="TIGR02772">
    <property type="entry name" value="Ku_bact"/>
    <property type="match status" value="1"/>
</dbReference>
<keyword evidence="7" id="KW-1185">Reference proteome</keyword>
<name>A0A285JU23_9ACTN</name>
<comment type="function">
    <text evidence="3">With LigD forms a non-homologous end joining (NHEJ) DNA repair enzyme, which repairs dsDNA breaks with reduced fidelity. Binds linear dsDNA with 5'- and 3'- overhangs but not closed circular dsDNA nor ssDNA. Recruits and stimulates the ligase activity of LigD.</text>
</comment>
<dbReference type="PANTHER" id="PTHR41251">
    <property type="entry name" value="NON-HOMOLOGOUS END JOINING PROTEIN KU"/>
    <property type="match status" value="1"/>
</dbReference>
<dbReference type="HAMAP" id="MF_01875">
    <property type="entry name" value="Prokaryotic_Ku"/>
    <property type="match status" value="1"/>
</dbReference>
<feature type="domain" description="Ku" evidence="5">
    <location>
        <begin position="85"/>
        <end position="215"/>
    </location>
</feature>
<dbReference type="CDD" id="cd00789">
    <property type="entry name" value="KU_like"/>
    <property type="match status" value="1"/>
</dbReference>
<dbReference type="Pfam" id="PF02735">
    <property type="entry name" value="Ku"/>
    <property type="match status" value="1"/>
</dbReference>
<keyword evidence="1 3" id="KW-0238">DNA-binding</keyword>
<comment type="similarity">
    <text evidence="3">Belongs to the prokaryotic Ku family.</text>
</comment>
<protein>
    <recommendedName>
        <fullName evidence="3">Non-homologous end joining protein Ku</fullName>
    </recommendedName>
</protein>
<proteinExistence type="inferred from homology"/>
<feature type="compositionally biased region" description="Low complexity" evidence="4">
    <location>
        <begin position="296"/>
        <end position="308"/>
    </location>
</feature>
<evidence type="ECO:0000313" key="7">
    <source>
        <dbReference type="Proteomes" id="UP000219612"/>
    </source>
</evidence>
<evidence type="ECO:0000256" key="2">
    <source>
        <dbReference type="ARBA" id="ARBA00023172"/>
    </source>
</evidence>
<organism evidence="6 7">
    <name type="scientific">Paractinoplanes atraurantiacus</name>
    <dbReference type="NCBI Taxonomy" id="1036182"/>
    <lineage>
        <taxon>Bacteria</taxon>
        <taxon>Bacillati</taxon>
        <taxon>Actinomycetota</taxon>
        <taxon>Actinomycetes</taxon>
        <taxon>Micromonosporales</taxon>
        <taxon>Micromonosporaceae</taxon>
        <taxon>Paractinoplanes</taxon>
    </lineage>
</organism>
<keyword evidence="3" id="KW-0234">DNA repair</keyword>
<gene>
    <name evidence="3" type="primary">ku</name>
    <name evidence="6" type="ORF">SAMN05421748_12434</name>
</gene>
<dbReference type="GO" id="GO:0006310">
    <property type="term" value="P:DNA recombination"/>
    <property type="evidence" value="ECO:0007669"/>
    <property type="project" value="UniProtKB-KW"/>
</dbReference>
<evidence type="ECO:0000256" key="1">
    <source>
        <dbReference type="ARBA" id="ARBA00023125"/>
    </source>
</evidence>
<dbReference type="GO" id="GO:0006303">
    <property type="term" value="P:double-strand break repair via nonhomologous end joining"/>
    <property type="evidence" value="ECO:0007669"/>
    <property type="project" value="UniProtKB-UniRule"/>
</dbReference>
<sequence>MQLQPLDEIRLSVTRITYRWRGEGTGGGYHPGMARPIWTGAITFGLVSVPVAMYSATHEHEVGFHQFEKGTGDRIRYKRVNERTGKEVDYDNIVKGADVGGGDYVMLDQEELDSVAPGRSRSLDVDRFVELDAIDPLYYDKTYFLGPGREETEKVYGLLRDAMADSGRAAIGTLVMRGKEYLAAIRADGDLLMLQTMYFADEVRDPKDQIDSLPRRNAAKPAELHMAQQLIDSMTGKWRPADFRDTYTDRVNQLIDEKKAGKEITPAAEAPEPTAATDLFEALRRSVEAAKKGRATSKSQSASSVRKSAAPKRKSASSGSSARGKAGGKGAKSKAADLKEISKGDLLKLARDLDVPKRTTMSRADLEKAVRKAQRQAA</sequence>
<keyword evidence="3" id="KW-0227">DNA damage</keyword>
<dbReference type="EMBL" id="OBDY01000024">
    <property type="protein sequence ID" value="SNY62816.1"/>
    <property type="molecule type" value="Genomic_DNA"/>
</dbReference>
<evidence type="ECO:0000256" key="3">
    <source>
        <dbReference type="HAMAP-Rule" id="MF_01875"/>
    </source>
</evidence>
<dbReference type="PANTHER" id="PTHR41251:SF1">
    <property type="entry name" value="NON-HOMOLOGOUS END JOINING PROTEIN KU"/>
    <property type="match status" value="1"/>
</dbReference>
<dbReference type="InterPro" id="IPR016194">
    <property type="entry name" value="SPOC-like_C_dom_sf"/>
</dbReference>
<evidence type="ECO:0000256" key="4">
    <source>
        <dbReference type="SAM" id="MobiDB-lite"/>
    </source>
</evidence>
<dbReference type="GO" id="GO:0003690">
    <property type="term" value="F:double-stranded DNA binding"/>
    <property type="evidence" value="ECO:0007669"/>
    <property type="project" value="UniProtKB-UniRule"/>
</dbReference>